<evidence type="ECO:0000313" key="11">
    <source>
        <dbReference type="Proteomes" id="UP000199296"/>
    </source>
</evidence>
<comment type="similarity">
    <text evidence="9">Belongs to the MscL family.</text>
</comment>
<dbReference type="Proteomes" id="UP000199296">
    <property type="component" value="Unassembled WGS sequence"/>
</dbReference>
<evidence type="ECO:0000256" key="3">
    <source>
        <dbReference type="ARBA" id="ARBA00022475"/>
    </source>
</evidence>
<keyword evidence="5 9" id="KW-1133">Transmembrane helix</keyword>
<dbReference type="Pfam" id="PF01741">
    <property type="entry name" value="MscL"/>
    <property type="match status" value="1"/>
</dbReference>
<dbReference type="SUPFAM" id="SSF81330">
    <property type="entry name" value="Gated mechanosensitive channel"/>
    <property type="match status" value="1"/>
</dbReference>
<comment type="subcellular location">
    <subcellularLocation>
        <location evidence="9">Cell membrane</location>
        <topology evidence="9">Multi-pass membrane protein</topology>
    </subcellularLocation>
    <subcellularLocation>
        <location evidence="1">Membrane</location>
        <topology evidence="1">Multi-pass membrane protein</topology>
    </subcellularLocation>
</comment>
<gene>
    <name evidence="9" type="primary">mscL</name>
    <name evidence="10" type="ORF">SAMN04488027_10135</name>
</gene>
<dbReference type="PANTHER" id="PTHR30266">
    <property type="entry name" value="MECHANOSENSITIVE CHANNEL MSCL"/>
    <property type="match status" value="1"/>
</dbReference>
<name>A0A1G7TT32_9FLAO</name>
<evidence type="ECO:0000256" key="1">
    <source>
        <dbReference type="ARBA" id="ARBA00004141"/>
    </source>
</evidence>
<sequence>MKILKEFKEFAVKGNMFDMAIGIIIGTAFSKIVTSLVNDLFMPLLGSILGNVNFKALKIVLKNEVEKDGVIIQPAIEMTYGNFIQTGIDFLIIAVCIFLVIKGLNRLRTKSEDETNPKVATPKDIELLAEIRDLLKQQNNS</sequence>
<feature type="transmembrane region" description="Helical" evidence="9">
    <location>
        <begin position="83"/>
        <end position="101"/>
    </location>
</feature>
<dbReference type="AlphaFoldDB" id="A0A1G7TT32"/>
<evidence type="ECO:0000256" key="2">
    <source>
        <dbReference type="ARBA" id="ARBA00022448"/>
    </source>
</evidence>
<dbReference type="InterPro" id="IPR036019">
    <property type="entry name" value="MscL_channel"/>
</dbReference>
<keyword evidence="6 9" id="KW-0406">Ion transport</keyword>
<feature type="transmembrane region" description="Helical" evidence="9">
    <location>
        <begin position="20"/>
        <end position="37"/>
    </location>
</feature>
<dbReference type="RefSeq" id="WP_093364032.1">
    <property type="nucleotide sequence ID" value="NZ_FNCW01000001.1"/>
</dbReference>
<evidence type="ECO:0000256" key="6">
    <source>
        <dbReference type="ARBA" id="ARBA00023065"/>
    </source>
</evidence>
<protein>
    <recommendedName>
        <fullName evidence="9">Large-conductance mechanosensitive channel</fullName>
    </recommendedName>
</protein>
<keyword evidence="11" id="KW-1185">Reference proteome</keyword>
<dbReference type="GO" id="GO:0005886">
    <property type="term" value="C:plasma membrane"/>
    <property type="evidence" value="ECO:0007669"/>
    <property type="project" value="UniProtKB-SubCell"/>
</dbReference>
<proteinExistence type="inferred from homology"/>
<evidence type="ECO:0000256" key="7">
    <source>
        <dbReference type="ARBA" id="ARBA00023136"/>
    </source>
</evidence>
<dbReference type="NCBIfam" id="TIGR00220">
    <property type="entry name" value="mscL"/>
    <property type="match status" value="1"/>
</dbReference>
<dbReference type="Gene3D" id="1.10.1200.120">
    <property type="entry name" value="Large-conductance mechanosensitive channel, MscL, domain 1"/>
    <property type="match status" value="1"/>
</dbReference>
<keyword evidence="4 9" id="KW-0812">Transmembrane</keyword>
<evidence type="ECO:0000313" key="10">
    <source>
        <dbReference type="EMBL" id="SDG38372.1"/>
    </source>
</evidence>
<dbReference type="PANTHER" id="PTHR30266:SF2">
    <property type="entry name" value="LARGE-CONDUCTANCE MECHANOSENSITIVE CHANNEL"/>
    <property type="match status" value="1"/>
</dbReference>
<evidence type="ECO:0000256" key="5">
    <source>
        <dbReference type="ARBA" id="ARBA00022989"/>
    </source>
</evidence>
<evidence type="ECO:0000256" key="8">
    <source>
        <dbReference type="ARBA" id="ARBA00023303"/>
    </source>
</evidence>
<evidence type="ECO:0000256" key="4">
    <source>
        <dbReference type="ARBA" id="ARBA00022692"/>
    </source>
</evidence>
<comment type="function">
    <text evidence="9">Channel that opens in response to stretch forces in the membrane lipid bilayer. May participate in the regulation of osmotic pressure changes within the cell.</text>
</comment>
<organism evidence="10 11">
    <name type="scientific">Psychroflexus sediminis</name>
    <dbReference type="NCBI Taxonomy" id="470826"/>
    <lineage>
        <taxon>Bacteria</taxon>
        <taxon>Pseudomonadati</taxon>
        <taxon>Bacteroidota</taxon>
        <taxon>Flavobacteriia</taxon>
        <taxon>Flavobacteriales</taxon>
        <taxon>Flavobacteriaceae</taxon>
        <taxon>Psychroflexus</taxon>
    </lineage>
</organism>
<dbReference type="OrthoDB" id="9810350at2"/>
<dbReference type="STRING" id="470826.SAMN04488027_10135"/>
<keyword evidence="2 9" id="KW-0813">Transport</keyword>
<reference evidence="10 11" key="1">
    <citation type="submission" date="2016-10" db="EMBL/GenBank/DDBJ databases">
        <authorList>
            <person name="de Groot N.N."/>
        </authorList>
    </citation>
    <scope>NUCLEOTIDE SEQUENCE [LARGE SCALE GENOMIC DNA]</scope>
    <source>
        <strain evidence="10 11">DSM 19803</strain>
    </source>
</reference>
<keyword evidence="3 9" id="KW-1003">Cell membrane</keyword>
<dbReference type="InterPro" id="IPR001185">
    <property type="entry name" value="MS_channel"/>
</dbReference>
<evidence type="ECO:0000256" key="9">
    <source>
        <dbReference type="HAMAP-Rule" id="MF_00115"/>
    </source>
</evidence>
<keyword evidence="8 9" id="KW-0407">Ion channel</keyword>
<dbReference type="PRINTS" id="PR01264">
    <property type="entry name" value="MECHCHANNEL"/>
</dbReference>
<dbReference type="NCBIfam" id="NF001843">
    <property type="entry name" value="PRK00567.1-4"/>
    <property type="match status" value="1"/>
</dbReference>
<dbReference type="GO" id="GO:0008381">
    <property type="term" value="F:mechanosensitive monoatomic ion channel activity"/>
    <property type="evidence" value="ECO:0007669"/>
    <property type="project" value="UniProtKB-UniRule"/>
</dbReference>
<keyword evidence="7 9" id="KW-0472">Membrane</keyword>
<dbReference type="EMBL" id="FNCW01000001">
    <property type="protein sequence ID" value="SDG38372.1"/>
    <property type="molecule type" value="Genomic_DNA"/>
</dbReference>
<comment type="subunit">
    <text evidence="9">Homopentamer.</text>
</comment>
<accession>A0A1G7TT32</accession>
<dbReference type="HAMAP" id="MF_00115">
    <property type="entry name" value="MscL"/>
    <property type="match status" value="1"/>
</dbReference>
<dbReference type="InterPro" id="IPR037673">
    <property type="entry name" value="MSC/AndL"/>
</dbReference>